<dbReference type="HOGENOM" id="CLU_153050_0_0_12"/>
<dbReference type="PROSITE" id="PS51257">
    <property type="entry name" value="PROKAR_LIPOPROTEIN"/>
    <property type="match status" value="1"/>
</dbReference>
<sequence>MSKKILSLVSVLFLISVLAVSCSNADKTGSGDNNSGSTTPQGIEKYEGTWQLTDLVPTTILTISNNGEVTYIDKTSRDVTDNGNETYEVKFVDKDRPAGPGGILTLTLTFNNDTGTFSNSDGLKSNMTKQKK</sequence>
<evidence type="ECO:0000313" key="3">
    <source>
        <dbReference type="Proteomes" id="UP000003759"/>
    </source>
</evidence>
<protein>
    <recommendedName>
        <fullName evidence="4">Lipocalin-like domain-containing protein</fullName>
    </recommendedName>
</protein>
<organism evidence="2 3">
    <name type="scientific">Brachyspira pilosicoli WesB</name>
    <dbReference type="NCBI Taxonomy" id="1161918"/>
    <lineage>
        <taxon>Bacteria</taxon>
        <taxon>Pseudomonadati</taxon>
        <taxon>Spirochaetota</taxon>
        <taxon>Spirochaetia</taxon>
        <taxon>Brachyspirales</taxon>
        <taxon>Brachyspiraceae</taxon>
        <taxon>Brachyspira</taxon>
    </lineage>
</organism>
<accession>K0JHB8</accession>
<evidence type="ECO:0000313" key="2">
    <source>
        <dbReference type="EMBL" id="CCG55725.1"/>
    </source>
</evidence>
<dbReference type="AlphaFoldDB" id="K0JHB8"/>
<dbReference type="RefSeq" id="WP_014932232.1">
    <property type="nucleotide sequence ID" value="NC_018604.1"/>
</dbReference>
<dbReference type="Proteomes" id="UP000003759">
    <property type="component" value="Chromosome"/>
</dbReference>
<dbReference type="KEGG" id="bpw:WESB_0253"/>
<dbReference type="PATRIC" id="fig|1161918.5.peg.992"/>
<feature type="chain" id="PRO_5003833697" description="Lipocalin-like domain-containing protein" evidence="1">
    <location>
        <begin position="26"/>
        <end position="132"/>
    </location>
</feature>
<reference evidence="2 3" key="1">
    <citation type="journal article" date="2012" name="BMC Genomics">
        <title>Comparative genomics of Brachyspira pilosicoli strains: genome rearrangements, reductions and correlation of genetic compliment with phenotypic diversity.</title>
        <authorList>
            <person name="Mappley L.J."/>
            <person name="Black M.L."/>
            <person name="Abuoun M."/>
            <person name="Darby A.C."/>
            <person name="Woodward M.J."/>
            <person name="Parkhill J."/>
            <person name="Turner A.K."/>
            <person name="Bellgard M.I."/>
            <person name="La T."/>
            <person name="Phillips N.D."/>
            <person name="La Ragione R.M."/>
            <person name="Hampson D.J."/>
        </authorList>
    </citation>
    <scope>NUCLEOTIDE SEQUENCE [LARGE SCALE GENOMIC DNA]</scope>
    <source>
        <strain evidence="2">WesB</strain>
    </source>
</reference>
<feature type="signal peptide" evidence="1">
    <location>
        <begin position="1"/>
        <end position="25"/>
    </location>
</feature>
<dbReference type="OrthoDB" id="308541at2"/>
<proteinExistence type="predicted"/>
<evidence type="ECO:0000256" key="1">
    <source>
        <dbReference type="SAM" id="SignalP"/>
    </source>
</evidence>
<gene>
    <name evidence="2" type="ORF">WESB_0253</name>
</gene>
<evidence type="ECO:0008006" key="4">
    <source>
        <dbReference type="Google" id="ProtNLM"/>
    </source>
</evidence>
<dbReference type="EMBL" id="HE793032">
    <property type="protein sequence ID" value="CCG55725.1"/>
    <property type="molecule type" value="Genomic_DNA"/>
</dbReference>
<name>K0JHB8_BRAPL</name>
<keyword evidence="1" id="KW-0732">Signal</keyword>